<gene>
    <name evidence="1" type="ORF">QXL92_10250</name>
</gene>
<dbReference type="RefSeq" id="WP_306255146.1">
    <property type="nucleotide sequence ID" value="NZ_JAUFSA010000001.1"/>
</dbReference>
<dbReference type="EMBL" id="JAUFSA010000001">
    <property type="protein sequence ID" value="MDP7735121.1"/>
    <property type="molecule type" value="Genomic_DNA"/>
</dbReference>
<reference evidence="1" key="1">
    <citation type="submission" date="2023-06" db="EMBL/GenBank/DDBJ databases">
        <title>Identification of two novel mycobacterium reveal diversities and complexities of Mycobacterium gordonae clade.</title>
        <authorList>
            <person name="Matsumoto Y."/>
            <person name="Nakamura S."/>
            <person name="Motooka D."/>
            <person name="Fukushima K."/>
        </authorList>
    </citation>
    <scope>NUCLEOTIDE SEQUENCE</scope>
    <source>
        <strain evidence="1">TY812</strain>
    </source>
</reference>
<accession>A0AAJ1W1Y4</accession>
<evidence type="ECO:0000313" key="2">
    <source>
        <dbReference type="Proteomes" id="UP001229081"/>
    </source>
</evidence>
<sequence>MVKVGGRDWAVNNGIGSLNGTAEGARMVDTLISKYCPQYAR</sequence>
<dbReference type="AlphaFoldDB" id="A0AAJ1W1Y4"/>
<proteinExistence type="predicted"/>
<evidence type="ECO:0000313" key="1">
    <source>
        <dbReference type="EMBL" id="MDP7735121.1"/>
    </source>
</evidence>
<name>A0AAJ1W1Y4_9MYCO</name>
<organism evidence="1 2">
    <name type="scientific">Mycobacterium paragordonae</name>
    <dbReference type="NCBI Taxonomy" id="1389713"/>
    <lineage>
        <taxon>Bacteria</taxon>
        <taxon>Bacillati</taxon>
        <taxon>Actinomycetota</taxon>
        <taxon>Actinomycetes</taxon>
        <taxon>Mycobacteriales</taxon>
        <taxon>Mycobacteriaceae</taxon>
        <taxon>Mycobacterium</taxon>
    </lineage>
</organism>
<protein>
    <submittedName>
        <fullName evidence="1">Uncharacterized protein</fullName>
    </submittedName>
</protein>
<comment type="caution">
    <text evidence="1">The sequence shown here is derived from an EMBL/GenBank/DDBJ whole genome shotgun (WGS) entry which is preliminary data.</text>
</comment>
<dbReference type="Proteomes" id="UP001229081">
    <property type="component" value="Unassembled WGS sequence"/>
</dbReference>